<gene>
    <name evidence="1" type="ORF">J2I48_08835</name>
</gene>
<accession>A0A939G641</accession>
<organism evidence="1 2">
    <name type="scientific">Fibrella aquatilis</name>
    <dbReference type="NCBI Taxonomy" id="2817059"/>
    <lineage>
        <taxon>Bacteria</taxon>
        <taxon>Pseudomonadati</taxon>
        <taxon>Bacteroidota</taxon>
        <taxon>Cytophagia</taxon>
        <taxon>Cytophagales</taxon>
        <taxon>Spirosomataceae</taxon>
        <taxon>Fibrella</taxon>
    </lineage>
</organism>
<sequence>MLPIWPMPGLMRVPTPLKLTKPSLKTKLINKAVSLPKESSVTAMLLYGQLTFQELRDRFGIVVENEAFLPAITPLVLPDWLRHYLTINQLSPAMAKSEKAVSEMLIAPVLSAVKENNADKIALFSGDSLTMPGESSGICDFIIAANPKAFLPEPPIIVLVEAKRQDLYSGIPQCVGEMRPPGALTNGLVFLMKPFTAVSQPATNGSSCNSVATAPSPTQLSCITPN</sequence>
<keyword evidence="2" id="KW-1185">Reference proteome</keyword>
<name>A0A939G641_9BACT</name>
<dbReference type="EMBL" id="JAFMYU010000005">
    <property type="protein sequence ID" value="MBO0931095.1"/>
    <property type="molecule type" value="Genomic_DNA"/>
</dbReference>
<proteinExistence type="predicted"/>
<reference evidence="1 2" key="1">
    <citation type="submission" date="2021-03" db="EMBL/GenBank/DDBJ databases">
        <title>Fibrella sp. HMF5036 genome sequencing and assembly.</title>
        <authorList>
            <person name="Kang H."/>
            <person name="Kim H."/>
            <person name="Bae S."/>
            <person name="Joh K."/>
        </authorList>
    </citation>
    <scope>NUCLEOTIDE SEQUENCE [LARGE SCALE GENOMIC DNA]</scope>
    <source>
        <strain evidence="1 2">HMF5036</strain>
    </source>
</reference>
<dbReference type="Proteomes" id="UP000664795">
    <property type="component" value="Unassembled WGS sequence"/>
</dbReference>
<comment type="caution">
    <text evidence="1">The sequence shown here is derived from an EMBL/GenBank/DDBJ whole genome shotgun (WGS) entry which is preliminary data.</text>
</comment>
<protein>
    <submittedName>
        <fullName evidence="1">Uncharacterized protein</fullName>
    </submittedName>
</protein>
<evidence type="ECO:0000313" key="1">
    <source>
        <dbReference type="EMBL" id="MBO0931095.1"/>
    </source>
</evidence>
<evidence type="ECO:0000313" key="2">
    <source>
        <dbReference type="Proteomes" id="UP000664795"/>
    </source>
</evidence>
<dbReference type="AlphaFoldDB" id="A0A939G641"/>
<dbReference type="RefSeq" id="WP_207335051.1">
    <property type="nucleotide sequence ID" value="NZ_JAFMYU010000005.1"/>
</dbReference>